<feature type="region of interest" description="Disordered" evidence="8">
    <location>
        <begin position="1"/>
        <end position="27"/>
    </location>
</feature>
<dbReference type="Gene3D" id="3.90.550.10">
    <property type="entry name" value="Spore Coat Polysaccharide Biosynthesis Protein SpsA, Chain A"/>
    <property type="match status" value="1"/>
</dbReference>
<keyword evidence="7" id="KW-0501">Molybdenum cofactor biosynthesis</keyword>
<keyword evidence="6" id="KW-0342">GTP-binding</keyword>
<accession>A0A4Q8M3G6</accession>
<evidence type="ECO:0000313" key="10">
    <source>
        <dbReference type="EMBL" id="TAA40256.1"/>
    </source>
</evidence>
<dbReference type="PANTHER" id="PTHR19136">
    <property type="entry name" value="MOLYBDENUM COFACTOR GUANYLYLTRANSFERASE"/>
    <property type="match status" value="1"/>
</dbReference>
<comment type="caution">
    <text evidence="10">The sequence shown here is derived from an EMBL/GenBank/DDBJ whole genome shotgun (WGS) entry which is preliminary data.</text>
</comment>
<proteinExistence type="predicted"/>
<gene>
    <name evidence="10" type="ORF">EA655_14010</name>
</gene>
<dbReference type="EMBL" id="SHMG01000008">
    <property type="protein sequence ID" value="TAA40256.1"/>
    <property type="molecule type" value="Genomic_DNA"/>
</dbReference>
<evidence type="ECO:0000313" key="11">
    <source>
        <dbReference type="Proteomes" id="UP000294164"/>
    </source>
</evidence>
<name>A0A4Q8M3G6_9GAMM</name>
<dbReference type="InterPro" id="IPR025877">
    <property type="entry name" value="MobA-like_NTP_Trfase"/>
</dbReference>
<evidence type="ECO:0000256" key="7">
    <source>
        <dbReference type="ARBA" id="ARBA00023150"/>
    </source>
</evidence>
<dbReference type="Proteomes" id="UP000294164">
    <property type="component" value="Unassembled WGS sequence"/>
</dbReference>
<evidence type="ECO:0000256" key="1">
    <source>
        <dbReference type="ARBA" id="ARBA00022490"/>
    </source>
</evidence>
<dbReference type="GO" id="GO:0016779">
    <property type="term" value="F:nucleotidyltransferase activity"/>
    <property type="evidence" value="ECO:0007669"/>
    <property type="project" value="UniProtKB-KW"/>
</dbReference>
<evidence type="ECO:0000256" key="4">
    <source>
        <dbReference type="ARBA" id="ARBA00022741"/>
    </source>
</evidence>
<dbReference type="CDD" id="cd02503">
    <property type="entry name" value="MobA"/>
    <property type="match status" value="1"/>
</dbReference>
<dbReference type="GO" id="GO:1902758">
    <property type="term" value="P:bis(molybdopterin guanine dinucleotide)molybdenum biosynthetic process"/>
    <property type="evidence" value="ECO:0007669"/>
    <property type="project" value="TreeGrafter"/>
</dbReference>
<dbReference type="SUPFAM" id="SSF53448">
    <property type="entry name" value="Nucleotide-diphospho-sugar transferases"/>
    <property type="match status" value="1"/>
</dbReference>
<dbReference type="GO" id="GO:0046872">
    <property type="term" value="F:metal ion binding"/>
    <property type="evidence" value="ECO:0007669"/>
    <property type="project" value="UniProtKB-KW"/>
</dbReference>
<dbReference type="OrthoDB" id="9788394at2"/>
<dbReference type="AlphaFoldDB" id="A0A4Q8M3G6"/>
<dbReference type="PANTHER" id="PTHR19136:SF81">
    <property type="entry name" value="MOLYBDENUM COFACTOR GUANYLYLTRANSFERASE"/>
    <property type="match status" value="1"/>
</dbReference>
<dbReference type="Pfam" id="PF12804">
    <property type="entry name" value="NTP_transf_3"/>
    <property type="match status" value="1"/>
</dbReference>
<keyword evidence="4" id="KW-0547">Nucleotide-binding</keyword>
<evidence type="ECO:0000256" key="8">
    <source>
        <dbReference type="SAM" id="MobiDB-lite"/>
    </source>
</evidence>
<protein>
    <submittedName>
        <fullName evidence="10">Molybdenum cofactor guanylyltransferase</fullName>
    </submittedName>
</protein>
<dbReference type="InterPro" id="IPR013482">
    <property type="entry name" value="Molybde_CF_guanTrfase"/>
</dbReference>
<keyword evidence="2 10" id="KW-0808">Transferase</keyword>
<evidence type="ECO:0000256" key="6">
    <source>
        <dbReference type="ARBA" id="ARBA00023134"/>
    </source>
</evidence>
<keyword evidence="3" id="KW-0479">Metal-binding</keyword>
<sequence>MATASGAKAAACANPAPSTPTTDMSTITPTDVPAMAGIVLAGGLSSRMGQDKALLRWQGRSLLAHMCALLQAAGAQTLRVSGSYPALPGVESVPDLVPRCGPLGGLYSVVKTLPDGPAWVVAVDMPLLDRQLLWRLRDAGGARCVHFSGQPLPMRLNIDRSCRALLQSMVMDVNGPRSLYRLQRQLGSIELPLPDDGDARLLNCNTPIQWEALPHESADPVAVRTTAH</sequence>
<keyword evidence="1" id="KW-0963">Cytoplasm</keyword>
<evidence type="ECO:0000259" key="9">
    <source>
        <dbReference type="Pfam" id="PF12804"/>
    </source>
</evidence>
<organism evidence="10 11">
    <name type="scientific">Pseudoxanthomonas winnipegensis</name>
    <dbReference type="NCBI Taxonomy" id="2480810"/>
    <lineage>
        <taxon>Bacteria</taxon>
        <taxon>Pseudomonadati</taxon>
        <taxon>Pseudomonadota</taxon>
        <taxon>Gammaproteobacteria</taxon>
        <taxon>Lysobacterales</taxon>
        <taxon>Lysobacteraceae</taxon>
        <taxon>Pseudoxanthomonas</taxon>
    </lineage>
</organism>
<feature type="domain" description="MobA-like NTP transferase" evidence="9">
    <location>
        <begin position="37"/>
        <end position="181"/>
    </location>
</feature>
<keyword evidence="5" id="KW-0460">Magnesium</keyword>
<evidence type="ECO:0000256" key="5">
    <source>
        <dbReference type="ARBA" id="ARBA00022842"/>
    </source>
</evidence>
<dbReference type="InterPro" id="IPR029044">
    <property type="entry name" value="Nucleotide-diphossugar_trans"/>
</dbReference>
<keyword evidence="10" id="KW-0548">Nucleotidyltransferase</keyword>
<reference evidence="10 11" key="1">
    <citation type="submission" date="2019-02" db="EMBL/GenBank/DDBJ databases">
        <title>WGS of Pseudoxanthomonas species novum from clinical isolates.</title>
        <authorList>
            <person name="Bernier A.-M."/>
            <person name="Bernard K."/>
            <person name="Vachon A."/>
        </authorList>
    </citation>
    <scope>NUCLEOTIDE SEQUENCE [LARGE SCALE GENOMIC DNA]</scope>
    <source>
        <strain evidence="10 11">NML130969</strain>
    </source>
</reference>
<evidence type="ECO:0000256" key="3">
    <source>
        <dbReference type="ARBA" id="ARBA00022723"/>
    </source>
</evidence>
<dbReference type="GO" id="GO:0005525">
    <property type="term" value="F:GTP binding"/>
    <property type="evidence" value="ECO:0007669"/>
    <property type="project" value="UniProtKB-KW"/>
</dbReference>
<evidence type="ECO:0000256" key="2">
    <source>
        <dbReference type="ARBA" id="ARBA00022679"/>
    </source>
</evidence>